<dbReference type="InterPro" id="IPR051258">
    <property type="entry name" value="Diverse_Substrate_Transporter"/>
</dbReference>
<feature type="transmembrane region" description="Helical" evidence="6">
    <location>
        <begin position="177"/>
        <end position="195"/>
    </location>
</feature>
<name>A0A9J6RIY3_9GAMM</name>
<accession>A0A9J6RIY3</accession>
<evidence type="ECO:0000259" key="7">
    <source>
        <dbReference type="Pfam" id="PF00892"/>
    </source>
</evidence>
<feature type="transmembrane region" description="Helical" evidence="6">
    <location>
        <begin position="207"/>
        <end position="225"/>
    </location>
</feature>
<dbReference type="InterPro" id="IPR000620">
    <property type="entry name" value="EamA_dom"/>
</dbReference>
<feature type="transmembrane region" description="Helical" evidence="6">
    <location>
        <begin position="31"/>
        <end position="52"/>
    </location>
</feature>
<evidence type="ECO:0000256" key="6">
    <source>
        <dbReference type="SAM" id="Phobius"/>
    </source>
</evidence>
<keyword evidence="5 6" id="KW-0472">Membrane</keyword>
<protein>
    <submittedName>
        <fullName evidence="8">DMT family transporter</fullName>
    </submittedName>
</protein>
<evidence type="ECO:0000256" key="5">
    <source>
        <dbReference type="ARBA" id="ARBA00023136"/>
    </source>
</evidence>
<sequence>MPHRLRGDLLLVIVTLIAAAGWLFSKNALAVVPPFLFIAVRFLLAGCLLMLFSRRRLAQLSGLQWWSAIKTGLLFAVALLLWILGLFHSTHLGEAAFIASLAVIAIPVMGRVVYGHSISKTLLLPLLLAVLGLAALTLEGKVSFERSQLYLLLAAVFFALQFVVTASHAAKMPPLTLAAVQMMTVGIVAFIVALLTEPVAFNWSADIWGWVLASGLIASLLRFSLQTYALSLSTATHAGMLMVLEPVWVTIIGAYYLSETLALNQWLGCGLIFLAIIIYQLSQIKAWRYRGS</sequence>
<comment type="caution">
    <text evidence="8">The sequence shown here is derived from an EMBL/GenBank/DDBJ whole genome shotgun (WGS) entry which is preliminary data.</text>
</comment>
<keyword evidence="2" id="KW-1003">Cell membrane</keyword>
<feature type="transmembrane region" description="Helical" evidence="6">
    <location>
        <begin position="95"/>
        <end position="114"/>
    </location>
</feature>
<comment type="subcellular location">
    <subcellularLocation>
        <location evidence="1">Cell membrane</location>
        <topology evidence="1">Multi-pass membrane protein</topology>
    </subcellularLocation>
</comment>
<evidence type="ECO:0000256" key="4">
    <source>
        <dbReference type="ARBA" id="ARBA00022989"/>
    </source>
</evidence>
<dbReference type="SUPFAM" id="SSF103481">
    <property type="entry name" value="Multidrug resistance efflux transporter EmrE"/>
    <property type="match status" value="2"/>
</dbReference>
<dbReference type="EMBL" id="JAPTGG010000002">
    <property type="protein sequence ID" value="MCZ0864159.1"/>
    <property type="molecule type" value="Genomic_DNA"/>
</dbReference>
<dbReference type="PANTHER" id="PTHR42920:SF5">
    <property type="entry name" value="EAMA DOMAIN-CONTAINING PROTEIN"/>
    <property type="match status" value="1"/>
</dbReference>
<feature type="transmembrane region" description="Helical" evidence="6">
    <location>
        <begin position="7"/>
        <end position="25"/>
    </location>
</feature>
<feature type="transmembrane region" description="Helical" evidence="6">
    <location>
        <begin position="72"/>
        <end position="89"/>
    </location>
</feature>
<dbReference type="PANTHER" id="PTHR42920">
    <property type="entry name" value="OS03G0707200 PROTEIN-RELATED"/>
    <property type="match status" value="1"/>
</dbReference>
<dbReference type="Pfam" id="PF00892">
    <property type="entry name" value="EamA"/>
    <property type="match status" value="2"/>
</dbReference>
<reference evidence="8 9" key="1">
    <citation type="submission" date="2022-12" db="EMBL/GenBank/DDBJ databases">
        <title>Dasania phycosphaerae sp. nov., isolated from particulate material of the south coast of Korea.</title>
        <authorList>
            <person name="Jiang Y."/>
        </authorList>
    </citation>
    <scope>NUCLEOTIDE SEQUENCE [LARGE SCALE GENOMIC DNA]</scope>
    <source>
        <strain evidence="8 9">GY-19</strain>
    </source>
</reference>
<organism evidence="8 9">
    <name type="scientific">Dasania phycosphaerae</name>
    <dbReference type="NCBI Taxonomy" id="2950436"/>
    <lineage>
        <taxon>Bacteria</taxon>
        <taxon>Pseudomonadati</taxon>
        <taxon>Pseudomonadota</taxon>
        <taxon>Gammaproteobacteria</taxon>
        <taxon>Cellvibrionales</taxon>
        <taxon>Spongiibacteraceae</taxon>
        <taxon>Dasania</taxon>
    </lineage>
</organism>
<evidence type="ECO:0000256" key="2">
    <source>
        <dbReference type="ARBA" id="ARBA00022475"/>
    </source>
</evidence>
<keyword evidence="9" id="KW-1185">Reference proteome</keyword>
<proteinExistence type="predicted"/>
<gene>
    <name evidence="8" type="ORF">O0V09_03035</name>
</gene>
<evidence type="ECO:0000256" key="3">
    <source>
        <dbReference type="ARBA" id="ARBA00022692"/>
    </source>
</evidence>
<keyword evidence="3 6" id="KW-0812">Transmembrane</keyword>
<feature type="transmembrane region" description="Helical" evidence="6">
    <location>
        <begin position="263"/>
        <end position="282"/>
    </location>
</feature>
<evidence type="ECO:0000256" key="1">
    <source>
        <dbReference type="ARBA" id="ARBA00004651"/>
    </source>
</evidence>
<feature type="transmembrane region" description="Helical" evidence="6">
    <location>
        <begin position="121"/>
        <end position="138"/>
    </location>
</feature>
<dbReference type="AlphaFoldDB" id="A0A9J6RIY3"/>
<keyword evidence="4 6" id="KW-1133">Transmembrane helix</keyword>
<feature type="transmembrane region" description="Helical" evidence="6">
    <location>
        <begin position="237"/>
        <end position="257"/>
    </location>
</feature>
<feature type="domain" description="EamA" evidence="7">
    <location>
        <begin position="6"/>
        <end position="136"/>
    </location>
</feature>
<dbReference type="InterPro" id="IPR037185">
    <property type="entry name" value="EmrE-like"/>
</dbReference>
<feature type="transmembrane region" description="Helical" evidence="6">
    <location>
        <begin position="150"/>
        <end position="170"/>
    </location>
</feature>
<dbReference type="Proteomes" id="UP001069090">
    <property type="component" value="Unassembled WGS sequence"/>
</dbReference>
<dbReference type="RefSeq" id="WP_258330315.1">
    <property type="nucleotide sequence ID" value="NZ_JAPTGG010000002.1"/>
</dbReference>
<evidence type="ECO:0000313" key="9">
    <source>
        <dbReference type="Proteomes" id="UP001069090"/>
    </source>
</evidence>
<evidence type="ECO:0000313" key="8">
    <source>
        <dbReference type="EMBL" id="MCZ0864159.1"/>
    </source>
</evidence>
<dbReference type="GO" id="GO:0005886">
    <property type="term" value="C:plasma membrane"/>
    <property type="evidence" value="ECO:0007669"/>
    <property type="project" value="UniProtKB-SubCell"/>
</dbReference>
<feature type="domain" description="EamA" evidence="7">
    <location>
        <begin position="149"/>
        <end position="278"/>
    </location>
</feature>